<evidence type="ECO:0000313" key="19">
    <source>
        <dbReference type="Proteomes" id="UP000320475"/>
    </source>
</evidence>
<evidence type="ECO:0000256" key="10">
    <source>
        <dbReference type="ARBA" id="ARBA00043668"/>
    </source>
</evidence>
<dbReference type="AlphaFoldDB" id="A0A507DFT1"/>
<feature type="region of interest" description="Disordered" evidence="14">
    <location>
        <begin position="430"/>
        <end position="457"/>
    </location>
</feature>
<name>A0A507DFT1_9FUNG</name>
<dbReference type="Proteomes" id="UP000317494">
    <property type="component" value="Unassembled WGS sequence"/>
</dbReference>
<comment type="similarity">
    <text evidence="2">Belongs to the histidine acid phosphatase family. MINPP1 subfamily.</text>
</comment>
<dbReference type="GO" id="GO:0016020">
    <property type="term" value="C:membrane"/>
    <property type="evidence" value="ECO:0007669"/>
    <property type="project" value="UniProtKB-SubCell"/>
</dbReference>
<evidence type="ECO:0000256" key="4">
    <source>
        <dbReference type="ARBA" id="ARBA00013040"/>
    </source>
</evidence>
<evidence type="ECO:0000256" key="14">
    <source>
        <dbReference type="SAM" id="MobiDB-lite"/>
    </source>
</evidence>
<dbReference type="GO" id="GO:0034417">
    <property type="term" value="F:bisphosphoglycerate 3-phosphatase activity"/>
    <property type="evidence" value="ECO:0007669"/>
    <property type="project" value="UniProtKB-EC"/>
</dbReference>
<dbReference type="Pfam" id="PF00328">
    <property type="entry name" value="His_Phos_2"/>
    <property type="match status" value="1"/>
</dbReference>
<evidence type="ECO:0000256" key="6">
    <source>
        <dbReference type="ARBA" id="ARBA00022729"/>
    </source>
</evidence>
<comment type="caution">
    <text evidence="17">The sequence shown here is derived from an EMBL/GenBank/DDBJ whole genome shotgun (WGS) entry which is preliminary data.</text>
</comment>
<feature type="compositionally biased region" description="Low complexity" evidence="14">
    <location>
        <begin position="435"/>
        <end position="445"/>
    </location>
</feature>
<keyword evidence="7" id="KW-0378">Hydrolase</keyword>
<dbReference type="SUPFAM" id="SSF53254">
    <property type="entry name" value="Phosphoglycerate mutase-like"/>
    <property type="match status" value="1"/>
</dbReference>
<comment type="catalytic activity">
    <reaction evidence="12">
        <text>1D-myo-inositol hexakisphosphate + H2O = 1D-myo-inositol 1,2,4,5,6-pentakisphosphate + phosphate</text>
        <dbReference type="Rhea" id="RHEA:16989"/>
        <dbReference type="ChEBI" id="CHEBI:15377"/>
        <dbReference type="ChEBI" id="CHEBI:43474"/>
        <dbReference type="ChEBI" id="CHEBI:57798"/>
        <dbReference type="ChEBI" id="CHEBI:58130"/>
        <dbReference type="EC" id="3.1.3.62"/>
    </reaction>
    <physiologicalReaction direction="left-to-right" evidence="12">
        <dbReference type="Rhea" id="RHEA:16990"/>
    </physiologicalReaction>
</comment>
<evidence type="ECO:0000256" key="8">
    <source>
        <dbReference type="ARBA" id="ARBA00023136"/>
    </source>
</evidence>
<comment type="subcellular location">
    <subcellularLocation>
        <location evidence="1">Membrane</location>
    </subcellularLocation>
</comment>
<dbReference type="InterPro" id="IPR029033">
    <property type="entry name" value="His_PPase_superfam"/>
</dbReference>
<comment type="catalytic activity">
    <reaction evidence="10">
        <text>1D-myo-inositol 1,2,5,6-tetrakisphosphate + H2O = 1D-myo-inositol 1,2,6-trisphosphate + phosphate</text>
        <dbReference type="Rhea" id="RHEA:77119"/>
        <dbReference type="ChEBI" id="CHEBI:15377"/>
        <dbReference type="ChEBI" id="CHEBI:43474"/>
        <dbReference type="ChEBI" id="CHEBI:195535"/>
        <dbReference type="ChEBI" id="CHEBI:195537"/>
        <dbReference type="EC" id="3.1.3.62"/>
    </reaction>
    <physiologicalReaction direction="left-to-right" evidence="10">
        <dbReference type="Rhea" id="RHEA:77120"/>
    </physiologicalReaction>
</comment>
<protein>
    <recommendedName>
        <fullName evidence="5">Multiple inositol polyphosphate phosphatase 1</fullName>
        <ecNumber evidence="4">3.1.3.62</ecNumber>
        <ecNumber evidence="3">3.1.3.80</ecNumber>
    </recommendedName>
    <alternativeName>
        <fullName evidence="9">2,3-bisphosphoglycerate 3-phosphatase</fullName>
    </alternativeName>
</protein>
<organism evidence="17 19">
    <name type="scientific">Synchytrium endobioticum</name>
    <dbReference type="NCBI Taxonomy" id="286115"/>
    <lineage>
        <taxon>Eukaryota</taxon>
        <taxon>Fungi</taxon>
        <taxon>Fungi incertae sedis</taxon>
        <taxon>Chytridiomycota</taxon>
        <taxon>Chytridiomycota incertae sedis</taxon>
        <taxon>Chytridiomycetes</taxon>
        <taxon>Synchytriales</taxon>
        <taxon>Synchytriaceae</taxon>
        <taxon>Synchytrium</taxon>
    </lineage>
</organism>
<proteinExistence type="inferred from homology"/>
<dbReference type="EMBL" id="QEAM01000018">
    <property type="protein sequence ID" value="TPX50396.1"/>
    <property type="molecule type" value="Genomic_DNA"/>
</dbReference>
<gene>
    <name evidence="17" type="ORF">SeLEV6574_g00931</name>
    <name evidence="16" type="ORF">SeMB42_g03405</name>
</gene>
<comment type="catalytic activity">
    <reaction evidence="11">
        <text>1D-myo-inositol 1,2,4,5,6-pentakisphosphate + H2O = 1D-myo-inositol 1,2,5,6-tetrakisphosphate + phosphate</text>
        <dbReference type="Rhea" id="RHEA:77115"/>
        <dbReference type="ChEBI" id="CHEBI:15377"/>
        <dbReference type="ChEBI" id="CHEBI:43474"/>
        <dbReference type="ChEBI" id="CHEBI:57798"/>
        <dbReference type="ChEBI" id="CHEBI:195535"/>
        <dbReference type="EC" id="3.1.3.62"/>
    </reaction>
    <physiologicalReaction direction="left-to-right" evidence="11">
        <dbReference type="Rhea" id="RHEA:77116"/>
    </physiologicalReaction>
</comment>
<dbReference type="InterPro" id="IPR033379">
    <property type="entry name" value="Acid_Pase_AS"/>
</dbReference>
<reference evidence="18 19" key="1">
    <citation type="journal article" date="2019" name="Sci. Rep.">
        <title>Comparative genomics of chytrid fungi reveal insights into the obligate biotrophic and pathogenic lifestyle of Synchytrium endobioticum.</title>
        <authorList>
            <person name="van de Vossenberg B.T.L.H."/>
            <person name="Warris S."/>
            <person name="Nguyen H.D.T."/>
            <person name="van Gent-Pelzer M.P.E."/>
            <person name="Joly D.L."/>
            <person name="van de Geest H.C."/>
            <person name="Bonants P.J.M."/>
            <person name="Smith D.S."/>
            <person name="Levesque C.A."/>
            <person name="van der Lee T.A.J."/>
        </authorList>
    </citation>
    <scope>NUCLEOTIDE SEQUENCE [LARGE SCALE GENOMIC DNA]</scope>
    <source>
        <strain evidence="17 19">LEV6574</strain>
        <strain evidence="16 18">MB42</strain>
    </source>
</reference>
<evidence type="ECO:0000256" key="7">
    <source>
        <dbReference type="ARBA" id="ARBA00022801"/>
    </source>
</evidence>
<dbReference type="EC" id="3.1.3.80" evidence="3"/>
<evidence type="ECO:0000256" key="2">
    <source>
        <dbReference type="ARBA" id="ARBA00008422"/>
    </source>
</evidence>
<dbReference type="EC" id="3.1.3.62" evidence="4"/>
<dbReference type="STRING" id="286115.A0A507DFT1"/>
<evidence type="ECO:0000313" key="18">
    <source>
        <dbReference type="Proteomes" id="UP000317494"/>
    </source>
</evidence>
<keyword evidence="8" id="KW-0472">Membrane</keyword>
<dbReference type="Proteomes" id="UP000320475">
    <property type="component" value="Unassembled WGS sequence"/>
</dbReference>
<feature type="signal peptide" evidence="15">
    <location>
        <begin position="1"/>
        <end position="34"/>
    </location>
</feature>
<evidence type="ECO:0000256" key="9">
    <source>
        <dbReference type="ARBA" id="ARBA00031642"/>
    </source>
</evidence>
<dbReference type="PANTHER" id="PTHR20963">
    <property type="entry name" value="MULTIPLE INOSITOL POLYPHOSPHATE PHOSPHATASE-RELATED"/>
    <property type="match status" value="1"/>
</dbReference>
<evidence type="ECO:0000256" key="15">
    <source>
        <dbReference type="SAM" id="SignalP"/>
    </source>
</evidence>
<dbReference type="InterPro" id="IPR000560">
    <property type="entry name" value="His_Pase_clade-2"/>
</dbReference>
<sequence length="550" mass="62758">MHSTAPRRHDGMLAAIKWTAVALLLLLLLHPSSTDSPDDRDRDLDDIKIINSSLGTRSPYPAIKFSIVNNPPSECVLKQVQLVSRHGTRYPTADWLPSFYQLSNYLARHHDTLKETSPYLANWTMPFNASDELTQTGRAELDGIATRLRLRHGVWMSSLLDADSAETLQRRIIVRAANKSRVVESAEVFTNALFAQEARVHNISMEILDRKHDADLVPHESCKAFKAIHSNISSADGGSQFRTVAYPLRQKRGKSPEAGKFILETFPLMADKLSRKLRIPVSLDLFISMLEMCGNEVAIFNFYDGFCKLFSTTDYRKGDESGDLDINEIADDLRSYYEYGYGAQINQDMMCSLVTDIFESAFHLADENPLILRFTHAETMLPLASALGLFHDEHPLTADYHPPERVWKSSFVAPYSSNLQLEVYDCTRQLDDPSDSSASSGAQPDFTKNGGAGHRRLQPHHYTHSRLQERKIYSHQKFLDQQYPYRTRKVRVLWNEQTFHHRKLIRLPGCQDEFCSLATVYQTYEDSMKCNYDKRCGNEQNTTIGGWTRF</sequence>
<evidence type="ECO:0000256" key="12">
    <source>
        <dbReference type="ARBA" id="ARBA00043691"/>
    </source>
</evidence>
<accession>A0A507DFT1</accession>
<dbReference type="OrthoDB" id="6509975at2759"/>
<dbReference type="EMBL" id="QEAN01000120">
    <property type="protein sequence ID" value="TPX47233.1"/>
    <property type="molecule type" value="Genomic_DNA"/>
</dbReference>
<dbReference type="VEuPathDB" id="FungiDB:SeMB42_g03405"/>
<dbReference type="Gene3D" id="3.40.50.1240">
    <property type="entry name" value="Phosphoglycerate mutase-like"/>
    <property type="match status" value="1"/>
</dbReference>
<evidence type="ECO:0000256" key="1">
    <source>
        <dbReference type="ARBA" id="ARBA00004370"/>
    </source>
</evidence>
<keyword evidence="18" id="KW-1185">Reference proteome</keyword>
<dbReference type="PROSITE" id="PS00616">
    <property type="entry name" value="HIS_ACID_PHOSPHAT_1"/>
    <property type="match status" value="1"/>
</dbReference>
<comment type="catalytic activity">
    <reaction evidence="13">
        <text>(2R)-2,3-bisphosphoglycerate + H2O = (2R)-2-phosphoglycerate + phosphate</text>
        <dbReference type="Rhea" id="RHEA:27381"/>
        <dbReference type="ChEBI" id="CHEBI:15377"/>
        <dbReference type="ChEBI" id="CHEBI:43474"/>
        <dbReference type="ChEBI" id="CHEBI:58248"/>
        <dbReference type="ChEBI" id="CHEBI:58289"/>
        <dbReference type="EC" id="3.1.3.80"/>
    </reaction>
    <physiologicalReaction direction="left-to-right" evidence="13">
        <dbReference type="Rhea" id="RHEA:27382"/>
    </physiologicalReaction>
</comment>
<evidence type="ECO:0000256" key="3">
    <source>
        <dbReference type="ARBA" id="ARBA00012976"/>
    </source>
</evidence>
<evidence type="ECO:0000256" key="13">
    <source>
        <dbReference type="ARBA" id="ARBA00043832"/>
    </source>
</evidence>
<feature type="chain" id="PRO_5036131047" description="Multiple inositol polyphosphate phosphatase 1" evidence="15">
    <location>
        <begin position="35"/>
        <end position="550"/>
    </location>
</feature>
<dbReference type="PANTHER" id="PTHR20963:SF8">
    <property type="entry name" value="MULTIPLE INOSITOL POLYPHOSPHATE PHOSPHATASE 1"/>
    <property type="match status" value="1"/>
</dbReference>
<evidence type="ECO:0000256" key="5">
    <source>
        <dbReference type="ARBA" id="ARBA00018097"/>
    </source>
</evidence>
<evidence type="ECO:0000313" key="17">
    <source>
        <dbReference type="EMBL" id="TPX50396.1"/>
    </source>
</evidence>
<dbReference type="CDD" id="cd07061">
    <property type="entry name" value="HP_HAP_like"/>
    <property type="match status" value="1"/>
</dbReference>
<dbReference type="GO" id="GO:0003993">
    <property type="term" value="F:acid phosphatase activity"/>
    <property type="evidence" value="ECO:0007669"/>
    <property type="project" value="TreeGrafter"/>
</dbReference>
<evidence type="ECO:0000313" key="16">
    <source>
        <dbReference type="EMBL" id="TPX47233.1"/>
    </source>
</evidence>
<evidence type="ECO:0000256" key="11">
    <source>
        <dbReference type="ARBA" id="ARBA00043671"/>
    </source>
</evidence>
<keyword evidence="6 15" id="KW-0732">Signal</keyword>